<feature type="compositionally biased region" description="Basic and acidic residues" evidence="1">
    <location>
        <begin position="17"/>
        <end position="32"/>
    </location>
</feature>
<gene>
    <name evidence="2" type="ORF">PIB30_034147</name>
</gene>
<dbReference type="Proteomes" id="UP001341840">
    <property type="component" value="Unassembled WGS sequence"/>
</dbReference>
<sequence length="198" mass="22284">MVNGNVSKNGKGAKRAPAKESKPKKDQCLNKNPEKRALIDKLGFGVFPHLPNYYLKQKVLKEIYNRFDTDDHTIHAVAGEVEITTQKIGKALGLSSIGITSSCHVTPKDLSEEDHNVYKFFQGKTQVALSKMIFNTPVETEDNWKLSRELFCCTSRSASSCPHLLQTSPQELSPRYSIWRTQEAEIGHCMCITSSLRR</sequence>
<name>A0ABU6VDH4_9FABA</name>
<organism evidence="2 3">
    <name type="scientific">Stylosanthes scabra</name>
    <dbReference type="NCBI Taxonomy" id="79078"/>
    <lineage>
        <taxon>Eukaryota</taxon>
        <taxon>Viridiplantae</taxon>
        <taxon>Streptophyta</taxon>
        <taxon>Embryophyta</taxon>
        <taxon>Tracheophyta</taxon>
        <taxon>Spermatophyta</taxon>
        <taxon>Magnoliopsida</taxon>
        <taxon>eudicotyledons</taxon>
        <taxon>Gunneridae</taxon>
        <taxon>Pentapetalae</taxon>
        <taxon>rosids</taxon>
        <taxon>fabids</taxon>
        <taxon>Fabales</taxon>
        <taxon>Fabaceae</taxon>
        <taxon>Papilionoideae</taxon>
        <taxon>50 kb inversion clade</taxon>
        <taxon>dalbergioids sensu lato</taxon>
        <taxon>Dalbergieae</taxon>
        <taxon>Pterocarpus clade</taxon>
        <taxon>Stylosanthes</taxon>
    </lineage>
</organism>
<reference evidence="2 3" key="1">
    <citation type="journal article" date="2023" name="Plants (Basel)">
        <title>Bridging the Gap: Combining Genomics and Transcriptomics Approaches to Understand Stylosanthes scabra, an Orphan Legume from the Brazilian Caatinga.</title>
        <authorList>
            <person name="Ferreira-Neto J.R.C."/>
            <person name="da Silva M.D."/>
            <person name="Binneck E."/>
            <person name="de Melo N.F."/>
            <person name="da Silva R.H."/>
            <person name="de Melo A.L.T.M."/>
            <person name="Pandolfi V."/>
            <person name="Bustamante F.O."/>
            <person name="Brasileiro-Vidal A.C."/>
            <person name="Benko-Iseppon A.M."/>
        </authorList>
    </citation>
    <scope>NUCLEOTIDE SEQUENCE [LARGE SCALE GENOMIC DNA]</scope>
    <source>
        <tissue evidence="2">Leaves</tissue>
    </source>
</reference>
<evidence type="ECO:0000313" key="3">
    <source>
        <dbReference type="Proteomes" id="UP001341840"/>
    </source>
</evidence>
<proteinExistence type="predicted"/>
<protein>
    <submittedName>
        <fullName evidence="2">Uncharacterized protein</fullName>
    </submittedName>
</protein>
<comment type="caution">
    <text evidence="2">The sequence shown here is derived from an EMBL/GenBank/DDBJ whole genome shotgun (WGS) entry which is preliminary data.</text>
</comment>
<dbReference type="EMBL" id="JASCZI010151192">
    <property type="protein sequence ID" value="MED6170755.1"/>
    <property type="molecule type" value="Genomic_DNA"/>
</dbReference>
<keyword evidence="3" id="KW-1185">Reference proteome</keyword>
<evidence type="ECO:0000256" key="1">
    <source>
        <dbReference type="SAM" id="MobiDB-lite"/>
    </source>
</evidence>
<feature type="region of interest" description="Disordered" evidence="1">
    <location>
        <begin position="1"/>
        <end position="32"/>
    </location>
</feature>
<accession>A0ABU6VDH4</accession>
<evidence type="ECO:0000313" key="2">
    <source>
        <dbReference type="EMBL" id="MED6170755.1"/>
    </source>
</evidence>